<feature type="chain" id="PRO_5004682375" evidence="1">
    <location>
        <begin position="20"/>
        <end position="565"/>
    </location>
</feature>
<dbReference type="AlphaFoldDB" id="U7DBY6"/>
<gene>
    <name evidence="2" type="ORF">CALK_1138</name>
</gene>
<protein>
    <submittedName>
        <fullName evidence="2">Uncharacterized protein</fullName>
    </submittedName>
</protein>
<accession>U7DBY6</accession>
<dbReference type="STRING" id="1313304.CALK_1138"/>
<evidence type="ECO:0000256" key="1">
    <source>
        <dbReference type="SAM" id="SignalP"/>
    </source>
</evidence>
<name>U7DBY6_9BACT</name>
<comment type="caution">
    <text evidence="2">The sequence shown here is derived from an EMBL/GenBank/DDBJ whole genome shotgun (WGS) entry which is preliminary data.</text>
</comment>
<dbReference type="OrthoDB" id="9774343at2"/>
<keyword evidence="3" id="KW-1185">Reference proteome</keyword>
<keyword evidence="1" id="KW-0732">Signal</keyword>
<dbReference type="EMBL" id="ASJR01000008">
    <property type="protein sequence ID" value="ERP31920.1"/>
    <property type="molecule type" value="Genomic_DNA"/>
</dbReference>
<evidence type="ECO:0000313" key="3">
    <source>
        <dbReference type="Proteomes" id="UP000017148"/>
    </source>
</evidence>
<sequence>MKTYVILSCILVLSVFLSAAEEAGQYTRRSVTHMNTLWLMDNSVQQLSAAQVNMVLSAVKKEIAIPRFDFNPIPEPLKREFIAEANRSLVGFDGDEDEAMNAISEVMNKTVVPAVVEVVKTESEMRAKNLRTEQERNSFITNKARELGITAEHIEEVMNSAYLYIPFAMNYTQHTDGTRYRETIDLGIIWWQITTTEDTAFAEVVHKDVRRSMGNGRVGNRYSVNDQRLNHQEYAFHSMAENGARNLGVATREIEDFVLSGQVISGNPMRMTFNLGDEEGLTVDDTYLIIRDIIHADGSRESRRAGWGIVKNVGDSLGDRGYQSRAQVISGNPRIGSVVREYPRLPIDVSFGYRYFPYSAEAEGARDFSVDGGHGFEARASYNIGRHAGISQLYFDFGFAMGWGGADGVINFPRHGTHEVNFVENHSFDFALMKKFYIRRLGLVFTGGATNSTIRSGTPSHTFRIEDLFYDRLAVENSQWGGFASAGVELALSPALNLGVKGQYLFMNETDRWDYVGERNDDWHYLGSYRDATVDHSDGISIQGYFTWSPPSLPFDPISWIRGNM</sequence>
<feature type="signal peptide" evidence="1">
    <location>
        <begin position="1"/>
        <end position="19"/>
    </location>
</feature>
<dbReference type="RefSeq" id="WP_022636621.1">
    <property type="nucleotide sequence ID" value="NZ_ASJR01000008.1"/>
</dbReference>
<reference evidence="2 3" key="1">
    <citation type="journal article" date="2013" name="Environ. Microbiol.">
        <title>Genome analysis of Chitinivibrio alkaliphilus gen. nov., sp. nov., a novel extremely haloalkaliphilic anaerobic chitinolytic bacterium from the candidate phylum Termite Group 3.</title>
        <authorList>
            <person name="Sorokin D.Y."/>
            <person name="Gumerov V.M."/>
            <person name="Rakitin A.L."/>
            <person name="Beletsky A.V."/>
            <person name="Damste J.S."/>
            <person name="Muyzer G."/>
            <person name="Mardanov A.V."/>
            <person name="Ravin N.V."/>
        </authorList>
    </citation>
    <scope>NUCLEOTIDE SEQUENCE [LARGE SCALE GENOMIC DNA]</scope>
    <source>
        <strain evidence="2 3">ACht1</strain>
    </source>
</reference>
<organism evidence="2 3">
    <name type="scientific">Chitinivibrio alkaliphilus ACht1</name>
    <dbReference type="NCBI Taxonomy" id="1313304"/>
    <lineage>
        <taxon>Bacteria</taxon>
        <taxon>Pseudomonadati</taxon>
        <taxon>Fibrobacterota</taxon>
        <taxon>Chitinivibrionia</taxon>
        <taxon>Chitinivibrionales</taxon>
        <taxon>Chitinivibrionaceae</taxon>
        <taxon>Chitinivibrio</taxon>
    </lineage>
</organism>
<evidence type="ECO:0000313" key="2">
    <source>
        <dbReference type="EMBL" id="ERP31920.1"/>
    </source>
</evidence>
<proteinExistence type="predicted"/>
<dbReference type="Proteomes" id="UP000017148">
    <property type="component" value="Unassembled WGS sequence"/>
</dbReference>